<organism evidence="1 2">
    <name type="scientific">Melastoma candidum</name>
    <dbReference type="NCBI Taxonomy" id="119954"/>
    <lineage>
        <taxon>Eukaryota</taxon>
        <taxon>Viridiplantae</taxon>
        <taxon>Streptophyta</taxon>
        <taxon>Embryophyta</taxon>
        <taxon>Tracheophyta</taxon>
        <taxon>Spermatophyta</taxon>
        <taxon>Magnoliopsida</taxon>
        <taxon>eudicotyledons</taxon>
        <taxon>Gunneridae</taxon>
        <taxon>Pentapetalae</taxon>
        <taxon>rosids</taxon>
        <taxon>malvids</taxon>
        <taxon>Myrtales</taxon>
        <taxon>Melastomataceae</taxon>
        <taxon>Melastomatoideae</taxon>
        <taxon>Melastomateae</taxon>
        <taxon>Melastoma</taxon>
    </lineage>
</organism>
<keyword evidence="2" id="KW-1185">Reference proteome</keyword>
<reference evidence="2" key="1">
    <citation type="journal article" date="2023" name="Front. Plant Sci.">
        <title>Chromosomal-level genome assembly of Melastoma candidum provides insights into trichome evolution.</title>
        <authorList>
            <person name="Zhong Y."/>
            <person name="Wu W."/>
            <person name="Sun C."/>
            <person name="Zou P."/>
            <person name="Liu Y."/>
            <person name="Dai S."/>
            <person name="Zhou R."/>
        </authorList>
    </citation>
    <scope>NUCLEOTIDE SEQUENCE [LARGE SCALE GENOMIC DNA]</scope>
</reference>
<dbReference type="EMBL" id="CM042891">
    <property type="protein sequence ID" value="KAI4302270.1"/>
    <property type="molecule type" value="Genomic_DNA"/>
</dbReference>
<name>A0ACB9KYI7_9MYRT</name>
<proteinExistence type="predicted"/>
<evidence type="ECO:0000313" key="2">
    <source>
        <dbReference type="Proteomes" id="UP001057402"/>
    </source>
</evidence>
<dbReference type="Proteomes" id="UP001057402">
    <property type="component" value="Chromosome 12"/>
</dbReference>
<evidence type="ECO:0000313" key="1">
    <source>
        <dbReference type="EMBL" id="KAI4302270.1"/>
    </source>
</evidence>
<protein>
    <submittedName>
        <fullName evidence="1">Uncharacterized protein</fullName>
    </submittedName>
</protein>
<accession>A0ACB9KYI7</accession>
<gene>
    <name evidence="1" type="ORF">MLD38_038044</name>
</gene>
<sequence length="331" mass="36909">MAVSSLSVFLLVGFAVSFLPLLDASALPPGYGDENVFHRKVRCRSRMFRTCYNVWKPCPAECPSTCFLDCTLCKAVCRCNVPGALCQDPRFIGSDGVTFYFHGRMDKDFCIVSDKDFHINAHFIGKRNPNLKRDFTWVRSLGIISDNRRLLIGAAKTSMWDSNDDHLVMSLDNAPIEIPKKEGQSWKSQSRPTITITRTSNVNSMSLEYEGKFKVDATVVPITKHESRIHGYNISDDDCFAHLELGFKFFNLTDTVDGVLGQTYAKGYISKVRVGANMPVMGGTHRYTTPSLFSTDCEASRYGKSLQLIPAMMEDEGCKSGIRGTGVVCKK</sequence>
<comment type="caution">
    <text evidence="1">The sequence shown here is derived from an EMBL/GenBank/DDBJ whole genome shotgun (WGS) entry which is preliminary data.</text>
</comment>